<accession>Q2KZ81</accession>
<dbReference type="KEGG" id="bav:BAV2140"/>
<gene>
    <name evidence="8" type="ordered locus">BAV2140</name>
</gene>
<dbReference type="STRING" id="360910.BAV2140"/>
<evidence type="ECO:0000256" key="2">
    <source>
        <dbReference type="ARBA" id="ARBA00022475"/>
    </source>
</evidence>
<dbReference type="PANTHER" id="PTHR30485">
    <property type="entry name" value="NI/FE-HYDROGENASE 1 B-TYPE CYTOCHROME SUBUNIT"/>
    <property type="match status" value="1"/>
</dbReference>
<dbReference type="Pfam" id="PF01292">
    <property type="entry name" value="Ni_hydr_CYTB"/>
    <property type="match status" value="1"/>
</dbReference>
<dbReference type="GO" id="GO:0005886">
    <property type="term" value="C:plasma membrane"/>
    <property type="evidence" value="ECO:0007669"/>
    <property type="project" value="UniProtKB-SubCell"/>
</dbReference>
<dbReference type="InterPro" id="IPR011577">
    <property type="entry name" value="Cyt_b561_bac/Ni-Hgenase"/>
</dbReference>
<dbReference type="InterPro" id="IPR016174">
    <property type="entry name" value="Di-haem_cyt_TM"/>
</dbReference>
<keyword evidence="4 6" id="KW-1133">Transmembrane helix</keyword>
<feature type="transmembrane region" description="Helical" evidence="6">
    <location>
        <begin position="93"/>
        <end position="115"/>
    </location>
</feature>
<keyword evidence="9" id="KW-1185">Reference proteome</keyword>
<dbReference type="GO" id="GO:0022904">
    <property type="term" value="P:respiratory electron transport chain"/>
    <property type="evidence" value="ECO:0007669"/>
    <property type="project" value="InterPro"/>
</dbReference>
<dbReference type="GO" id="GO:0009055">
    <property type="term" value="F:electron transfer activity"/>
    <property type="evidence" value="ECO:0007669"/>
    <property type="project" value="InterPro"/>
</dbReference>
<dbReference type="SUPFAM" id="SSF81342">
    <property type="entry name" value="Transmembrane di-heme cytochromes"/>
    <property type="match status" value="1"/>
</dbReference>
<dbReference type="HOGENOM" id="CLU_078451_0_0_4"/>
<dbReference type="InterPro" id="IPR051542">
    <property type="entry name" value="Hydrogenase_cytochrome"/>
</dbReference>
<keyword evidence="2" id="KW-1003">Cell membrane</keyword>
<dbReference type="AlphaFoldDB" id="Q2KZ81"/>
<evidence type="ECO:0000256" key="3">
    <source>
        <dbReference type="ARBA" id="ARBA00022692"/>
    </source>
</evidence>
<evidence type="ECO:0000259" key="7">
    <source>
        <dbReference type="Pfam" id="PF01292"/>
    </source>
</evidence>
<dbReference type="PANTHER" id="PTHR30485:SF2">
    <property type="entry name" value="BLL0597 PROTEIN"/>
    <property type="match status" value="1"/>
</dbReference>
<dbReference type="OrthoDB" id="196472at2"/>
<protein>
    <submittedName>
        <fullName evidence="8">B-type cytochrome</fullName>
    </submittedName>
</protein>
<comment type="subcellular location">
    <subcellularLocation>
        <location evidence="1">Cell membrane</location>
        <topology evidence="1">Multi-pass membrane protein</topology>
    </subcellularLocation>
</comment>
<dbReference type="Gene3D" id="1.20.950.20">
    <property type="entry name" value="Transmembrane di-heme cytochromes, Chain C"/>
    <property type="match status" value="1"/>
</dbReference>
<dbReference type="eggNOG" id="COG3658">
    <property type="taxonomic scope" value="Bacteria"/>
</dbReference>
<feature type="transmembrane region" description="Helical" evidence="6">
    <location>
        <begin position="146"/>
        <end position="165"/>
    </location>
</feature>
<feature type="transmembrane region" description="Helical" evidence="6">
    <location>
        <begin position="14"/>
        <end position="32"/>
    </location>
</feature>
<dbReference type="EMBL" id="AM167904">
    <property type="protein sequence ID" value="CAJ49750.1"/>
    <property type="molecule type" value="Genomic_DNA"/>
</dbReference>
<organism evidence="8 9">
    <name type="scientific">Bordetella avium (strain 197N)</name>
    <dbReference type="NCBI Taxonomy" id="360910"/>
    <lineage>
        <taxon>Bacteria</taxon>
        <taxon>Pseudomonadati</taxon>
        <taxon>Pseudomonadota</taxon>
        <taxon>Betaproteobacteria</taxon>
        <taxon>Burkholderiales</taxon>
        <taxon>Alcaligenaceae</taxon>
        <taxon>Bordetella</taxon>
    </lineage>
</organism>
<dbReference type="RefSeq" id="WP_012417805.1">
    <property type="nucleotide sequence ID" value="NC_010645.1"/>
</dbReference>
<evidence type="ECO:0000313" key="9">
    <source>
        <dbReference type="Proteomes" id="UP000001977"/>
    </source>
</evidence>
<keyword evidence="3 6" id="KW-0812">Transmembrane</keyword>
<dbReference type="GO" id="GO:0020037">
    <property type="term" value="F:heme binding"/>
    <property type="evidence" value="ECO:0007669"/>
    <property type="project" value="TreeGrafter"/>
</dbReference>
<reference evidence="8 9" key="1">
    <citation type="journal article" date="2006" name="J. Bacteriol.">
        <title>Comparison of the genome sequence of the poultry pathogen Bordetella avium with those of B. bronchiseptica, B. pertussis, and B. parapertussis reveals extensive diversity in surface structures associated with host interaction.</title>
        <authorList>
            <person name="Sebaihia M."/>
            <person name="Preston A."/>
            <person name="Maskell D.J."/>
            <person name="Kuzmiak H."/>
            <person name="Connell T.D."/>
            <person name="King N.D."/>
            <person name="Orndorff P.E."/>
            <person name="Miyamoto D.M."/>
            <person name="Thomson N.R."/>
            <person name="Harris D."/>
            <person name="Goble A."/>
            <person name="Lord A."/>
            <person name="Murphy L."/>
            <person name="Quail M.A."/>
            <person name="Rutter S."/>
            <person name="Squares R."/>
            <person name="Squares S."/>
            <person name="Woodward J."/>
            <person name="Parkhill J."/>
            <person name="Temple L.M."/>
        </authorList>
    </citation>
    <scope>NUCLEOTIDE SEQUENCE [LARGE SCALE GENOMIC DNA]</scope>
    <source>
        <strain evidence="8 9">197N</strain>
    </source>
</reference>
<evidence type="ECO:0000313" key="8">
    <source>
        <dbReference type="EMBL" id="CAJ49750.1"/>
    </source>
</evidence>
<dbReference type="Proteomes" id="UP000001977">
    <property type="component" value="Chromosome"/>
</dbReference>
<feature type="domain" description="Cytochrome b561 bacterial/Ni-hydrogenase" evidence="7">
    <location>
        <begin position="8"/>
        <end position="177"/>
    </location>
</feature>
<proteinExistence type="predicted"/>
<evidence type="ECO:0000256" key="5">
    <source>
        <dbReference type="ARBA" id="ARBA00023136"/>
    </source>
</evidence>
<evidence type="ECO:0000256" key="6">
    <source>
        <dbReference type="SAM" id="Phobius"/>
    </source>
</evidence>
<name>Q2KZ81_BORA1</name>
<sequence>MPRTLRIWDLPTRLFHWALVACVTGAFITVKLGGLYMDWHVRFGLVTVGLIAFRLLWGFAGPRYARFSQFLRGPATIIAYLRGRLRTVGHNPLGALSVMAMLLSIGFQAASGLFVSDDILIQGPLNSYVSEGVANTLTRLHKANEWIMIILVALHLLALLWYGLVKRQPLVRAMITGDAPACELPGDAAPARDDLTLRLRALVLALCCAALVLWLDSLETLPSF</sequence>
<dbReference type="GeneID" id="92934798"/>
<feature type="transmembrane region" description="Helical" evidence="6">
    <location>
        <begin position="39"/>
        <end position="57"/>
    </location>
</feature>
<feature type="transmembrane region" description="Helical" evidence="6">
    <location>
        <begin position="197"/>
        <end position="215"/>
    </location>
</feature>
<evidence type="ECO:0000256" key="1">
    <source>
        <dbReference type="ARBA" id="ARBA00004651"/>
    </source>
</evidence>
<evidence type="ECO:0000256" key="4">
    <source>
        <dbReference type="ARBA" id="ARBA00022989"/>
    </source>
</evidence>
<keyword evidence="5 6" id="KW-0472">Membrane</keyword>